<dbReference type="Proteomes" id="UP000234681">
    <property type="component" value="Chromosome 1"/>
</dbReference>
<reference evidence="2" key="1">
    <citation type="submission" date="2005-09" db="EMBL/GenBank/DDBJ databases">
        <authorList>
            <person name="Mural R.J."/>
            <person name="Li P.W."/>
            <person name="Adams M.D."/>
            <person name="Amanatides P.G."/>
            <person name="Baden-Tillson H."/>
            <person name="Barnstead M."/>
            <person name="Chin S.H."/>
            <person name="Dew I."/>
            <person name="Evans C.A."/>
            <person name="Ferriera S."/>
            <person name="Flanigan M."/>
            <person name="Fosler C."/>
            <person name="Glodek A."/>
            <person name="Gu Z."/>
            <person name="Holt R.A."/>
            <person name="Jennings D."/>
            <person name="Kraft C.L."/>
            <person name="Lu F."/>
            <person name="Nguyen T."/>
            <person name="Nusskern D.R."/>
            <person name="Pfannkoch C.M."/>
            <person name="Sitter C."/>
            <person name="Sutton G.G."/>
            <person name="Venter J.C."/>
            <person name="Wang Z."/>
            <person name="Woodage T."/>
            <person name="Zheng X.H."/>
            <person name="Zhong F."/>
        </authorList>
    </citation>
    <scope>NUCLEOTIDE SEQUENCE [LARGE SCALE GENOMIC DNA]</scope>
    <source>
        <strain>BN</strain>
        <strain evidence="2">Sprague-Dawley</strain>
    </source>
</reference>
<dbReference type="InterPro" id="IPR052648">
    <property type="entry name" value="Ser-tRNA(Sec)_kinase"/>
</dbReference>
<name>A6HWW4_RAT</name>
<evidence type="ECO:0000313" key="1">
    <source>
        <dbReference type="EMBL" id="EDM11695.1"/>
    </source>
</evidence>
<dbReference type="PANTHER" id="PTHR20873:SF0">
    <property type="entry name" value="L-SERYL-TRNA(SEC) KINASE"/>
    <property type="match status" value="1"/>
</dbReference>
<evidence type="ECO:0000313" key="2">
    <source>
        <dbReference type="Proteomes" id="UP000234681"/>
    </source>
</evidence>
<organism evidence="1 2">
    <name type="scientific">Rattus norvegicus</name>
    <name type="common">Rat</name>
    <dbReference type="NCBI Taxonomy" id="10116"/>
    <lineage>
        <taxon>Eukaryota</taxon>
        <taxon>Metazoa</taxon>
        <taxon>Chordata</taxon>
        <taxon>Craniata</taxon>
        <taxon>Vertebrata</taxon>
        <taxon>Euteleostomi</taxon>
        <taxon>Mammalia</taxon>
        <taxon>Eutheria</taxon>
        <taxon>Euarchontoglires</taxon>
        <taxon>Glires</taxon>
        <taxon>Rodentia</taxon>
        <taxon>Myomorpha</taxon>
        <taxon>Muroidea</taxon>
        <taxon>Muridae</taxon>
        <taxon>Murinae</taxon>
        <taxon>Rattus</taxon>
    </lineage>
</organism>
<dbReference type="AlphaFoldDB" id="A6HWW4"/>
<protein>
    <submittedName>
        <fullName evidence="1">RCG48251, isoform CRA_f</fullName>
    </submittedName>
</protein>
<accession>A6HWW4</accession>
<dbReference type="EMBL" id="CH473953">
    <property type="protein sequence ID" value="EDM11695.1"/>
    <property type="molecule type" value="Genomic_DNA"/>
</dbReference>
<proteinExistence type="predicted"/>
<dbReference type="PANTHER" id="PTHR20873">
    <property type="entry name" value="L-SERYL-TRNA(SEC) KINASE"/>
    <property type="match status" value="1"/>
</dbReference>
<sequence length="71" mass="8414">MREAKDEQIPPTNLKRLAEELNKLKADVLEDLRQGDRKYLCFQQTTDLPDVISSFCKERDTIVQKYFSKQH</sequence>
<gene>
    <name evidence="1" type="ORF">rCG_48251</name>
</gene>